<keyword evidence="4" id="KW-0443">Lipid metabolism</keyword>
<keyword evidence="6" id="KW-1133">Transmembrane helix</keyword>
<feature type="transmembrane region" description="Helical" evidence="6">
    <location>
        <begin position="22"/>
        <end position="40"/>
    </location>
</feature>
<dbReference type="GO" id="GO:0006654">
    <property type="term" value="P:phosphatidic acid biosynthetic process"/>
    <property type="evidence" value="ECO:0007669"/>
    <property type="project" value="TreeGrafter"/>
</dbReference>
<evidence type="ECO:0000259" key="7">
    <source>
        <dbReference type="SMART" id="SM00563"/>
    </source>
</evidence>
<dbReference type="PANTHER" id="PTHR10434">
    <property type="entry name" value="1-ACYL-SN-GLYCEROL-3-PHOSPHATE ACYLTRANSFERASE"/>
    <property type="match status" value="1"/>
</dbReference>
<keyword evidence="2" id="KW-0444">Lipid biosynthesis</keyword>
<evidence type="ECO:0000313" key="8">
    <source>
        <dbReference type="EMBL" id="BBD77002.1"/>
    </source>
</evidence>
<keyword evidence="9" id="KW-1185">Reference proteome</keyword>
<evidence type="ECO:0000256" key="4">
    <source>
        <dbReference type="ARBA" id="ARBA00023098"/>
    </source>
</evidence>
<evidence type="ECO:0000256" key="3">
    <source>
        <dbReference type="ARBA" id="ARBA00022679"/>
    </source>
</evidence>
<evidence type="ECO:0000256" key="5">
    <source>
        <dbReference type="ARBA" id="ARBA00023315"/>
    </source>
</evidence>
<dbReference type="GO" id="GO:0003841">
    <property type="term" value="F:1-acylglycerol-3-phosphate O-acyltransferase activity"/>
    <property type="evidence" value="ECO:0007669"/>
    <property type="project" value="TreeGrafter"/>
</dbReference>
<keyword evidence="6" id="KW-0472">Membrane</keyword>
<gene>
    <name evidence="8" type="ORF">HPTL_0734</name>
</gene>
<evidence type="ECO:0000313" key="9">
    <source>
        <dbReference type="Proteomes" id="UP000262004"/>
    </source>
</evidence>
<keyword evidence="3 8" id="KW-0808">Transferase</keyword>
<organism evidence="8 9">
    <name type="scientific">Hydrogenophilus thermoluteolus</name>
    <name type="common">Pseudomonas hydrogenothermophila</name>
    <dbReference type="NCBI Taxonomy" id="297"/>
    <lineage>
        <taxon>Bacteria</taxon>
        <taxon>Pseudomonadati</taxon>
        <taxon>Pseudomonadota</taxon>
        <taxon>Hydrogenophilia</taxon>
        <taxon>Hydrogenophilales</taxon>
        <taxon>Hydrogenophilaceae</taxon>
        <taxon>Hydrogenophilus</taxon>
    </lineage>
</organism>
<dbReference type="Pfam" id="PF01553">
    <property type="entry name" value="Acyltransferase"/>
    <property type="match status" value="1"/>
</dbReference>
<sequence>MTFENATTAQRYRTAWWCKLRLFGWLLFGLLATIALFPWLRPSQRARLRSFWARRILAALDVELVVTGAIHPGALVVANHISWLDIPVLMAVAPMRFVAKSEVRRWPVLGWLAAQHGTIFLARGSKHHAATIGKTLTAALQNGETVALFPEGTTTDGTTLRSFHSALLSSAVHANAPVQPVALSYHRADGTPTTAAAFVGAMTFWDTLENLLAARPLTARVQLLSPLTGNDRKTLTRNAEQAIRAALAHAQEEAA</sequence>
<feature type="domain" description="Phospholipid/glycerol acyltransferase" evidence="7">
    <location>
        <begin position="74"/>
        <end position="186"/>
    </location>
</feature>
<dbReference type="AlphaFoldDB" id="A0A2Z6DX69"/>
<evidence type="ECO:0000256" key="6">
    <source>
        <dbReference type="SAM" id="Phobius"/>
    </source>
</evidence>
<dbReference type="InterPro" id="IPR002123">
    <property type="entry name" value="Plipid/glycerol_acylTrfase"/>
</dbReference>
<keyword evidence="6" id="KW-0812">Transmembrane</keyword>
<protein>
    <submittedName>
        <fullName evidence="8">1-acyl-sn-glycerol-3-phosphate acyltransferase</fullName>
    </submittedName>
</protein>
<evidence type="ECO:0000256" key="1">
    <source>
        <dbReference type="ARBA" id="ARBA00005189"/>
    </source>
</evidence>
<name>A0A2Z6DX69_HYDTE</name>
<dbReference type="SUPFAM" id="SSF69593">
    <property type="entry name" value="Glycerol-3-phosphate (1)-acyltransferase"/>
    <property type="match status" value="1"/>
</dbReference>
<dbReference type="SMART" id="SM00563">
    <property type="entry name" value="PlsC"/>
    <property type="match status" value="1"/>
</dbReference>
<reference evidence="8 9" key="1">
    <citation type="submission" date="2018-04" db="EMBL/GenBank/DDBJ databases">
        <title>Complete genome sequence of Hydrogenophilus thermoluteolus TH-1.</title>
        <authorList>
            <person name="Arai H."/>
        </authorList>
    </citation>
    <scope>NUCLEOTIDE SEQUENCE [LARGE SCALE GENOMIC DNA]</scope>
    <source>
        <strain evidence="8 9">TH-1</strain>
    </source>
</reference>
<keyword evidence="5 8" id="KW-0012">Acyltransferase</keyword>
<comment type="pathway">
    <text evidence="1">Lipid metabolism.</text>
</comment>
<proteinExistence type="predicted"/>
<accession>A0A2Z6DX69</accession>
<dbReference type="EMBL" id="AP018558">
    <property type="protein sequence ID" value="BBD77002.1"/>
    <property type="molecule type" value="Genomic_DNA"/>
</dbReference>
<evidence type="ECO:0000256" key="2">
    <source>
        <dbReference type="ARBA" id="ARBA00022516"/>
    </source>
</evidence>
<dbReference type="CDD" id="cd07989">
    <property type="entry name" value="LPLAT_AGPAT-like"/>
    <property type="match status" value="1"/>
</dbReference>
<dbReference type="Proteomes" id="UP000262004">
    <property type="component" value="Chromosome"/>
</dbReference>
<dbReference type="PANTHER" id="PTHR10434:SF64">
    <property type="entry name" value="1-ACYL-SN-GLYCEROL-3-PHOSPHATE ACYLTRANSFERASE-RELATED"/>
    <property type="match status" value="1"/>
</dbReference>
<dbReference type="KEGG" id="htl:HPTL_0734"/>